<dbReference type="SUPFAM" id="SSF46689">
    <property type="entry name" value="Homeodomain-like"/>
    <property type="match status" value="1"/>
</dbReference>
<dbReference type="OrthoDB" id="7056813at2"/>
<organism evidence="1 2">
    <name type="scientific">Paracoccus lutimaris</name>
    <dbReference type="NCBI Taxonomy" id="1490030"/>
    <lineage>
        <taxon>Bacteria</taxon>
        <taxon>Pseudomonadati</taxon>
        <taxon>Pseudomonadota</taxon>
        <taxon>Alphaproteobacteria</taxon>
        <taxon>Rhodobacterales</taxon>
        <taxon>Paracoccaceae</taxon>
        <taxon>Paracoccus</taxon>
    </lineage>
</organism>
<dbReference type="AlphaFoldDB" id="A0A368Z8T4"/>
<evidence type="ECO:0000313" key="1">
    <source>
        <dbReference type="EMBL" id="RCW88823.1"/>
    </source>
</evidence>
<accession>A0A368Z8T4</accession>
<dbReference type="RefSeq" id="WP_114347571.1">
    <property type="nucleotide sequence ID" value="NZ_QPJL01000001.1"/>
</dbReference>
<dbReference type="InterPro" id="IPR036271">
    <property type="entry name" value="Tet_transcr_reg_TetR-rel_C_sf"/>
</dbReference>
<proteinExistence type="predicted"/>
<dbReference type="SUPFAM" id="SSF48498">
    <property type="entry name" value="Tetracyclin repressor-like, C-terminal domain"/>
    <property type="match status" value="1"/>
</dbReference>
<name>A0A368Z8T4_9RHOB</name>
<evidence type="ECO:0008006" key="3">
    <source>
        <dbReference type="Google" id="ProtNLM"/>
    </source>
</evidence>
<dbReference type="InterPro" id="IPR009057">
    <property type="entry name" value="Homeodomain-like_sf"/>
</dbReference>
<gene>
    <name evidence="1" type="ORF">DFP89_101259</name>
</gene>
<dbReference type="EMBL" id="QPJL01000001">
    <property type="protein sequence ID" value="RCW88823.1"/>
    <property type="molecule type" value="Genomic_DNA"/>
</dbReference>
<comment type="caution">
    <text evidence="1">The sequence shown here is derived from an EMBL/GenBank/DDBJ whole genome shotgun (WGS) entry which is preliminary data.</text>
</comment>
<evidence type="ECO:0000313" key="2">
    <source>
        <dbReference type="Proteomes" id="UP000253345"/>
    </source>
</evidence>
<dbReference type="Proteomes" id="UP000253345">
    <property type="component" value="Unassembled WGS sequence"/>
</dbReference>
<keyword evidence="2" id="KW-1185">Reference proteome</keyword>
<reference evidence="1 2" key="1">
    <citation type="submission" date="2018-07" db="EMBL/GenBank/DDBJ databases">
        <title>Genomic Encyclopedia of Type Strains, Phase III (KMG-III): the genomes of soil and plant-associated and newly described type strains.</title>
        <authorList>
            <person name="Whitman W."/>
        </authorList>
    </citation>
    <scope>NUCLEOTIDE SEQUENCE [LARGE SCALE GENOMIC DNA]</scope>
    <source>
        <strain evidence="1 2">CECT 8525</strain>
    </source>
</reference>
<sequence>MPHRGNAYQSIIFAAQQALDETGELPRTNAALAALSGLDEAQVSNIFRTKADIYEGLLYQATTLLNDALRQGVIDSATDDPVKQMLSIGRSYLSWADHNPVLFRLIANGLNGEIRPDSTLHRFTISMRDLYRRKLTEMQRLGILSPDTDIELAMLTLHCLVKGGNMMFLTRATDPWFSDDSRPTAEIAERIFIEFLDSLTGRRLSTAA</sequence>
<protein>
    <recommendedName>
        <fullName evidence="3">TetR family transcriptional regulator</fullName>
    </recommendedName>
</protein>
<dbReference type="Gene3D" id="1.10.357.10">
    <property type="entry name" value="Tetracycline Repressor, domain 2"/>
    <property type="match status" value="1"/>
</dbReference>